<sequence>MLCNPEPTSLRDAGRVVSPSLHLQHPPVAGSRRHLLHPATGSKDFPRCAGAPGVRGDAIQLQRHTKEARAGVRPDQPCPGAEGEAEVANLHEPRIHSRVPGALRREGDQKTLGPELAHREVVGPSHRQFSNRAAKSLNRQIRRSTWSRRQKREPQALLLRIHSSISR</sequence>
<evidence type="ECO:0000313" key="2">
    <source>
        <dbReference type="EMBL" id="TKW07471.1"/>
    </source>
</evidence>
<keyword evidence="3" id="KW-1185">Reference proteome</keyword>
<feature type="compositionally biased region" description="Polar residues" evidence="1">
    <location>
        <begin position="127"/>
        <end position="139"/>
    </location>
</feature>
<protein>
    <submittedName>
        <fullName evidence="2">Uncharacterized protein</fullName>
    </submittedName>
</protein>
<dbReference type="AlphaFoldDB" id="A0A4U6TX48"/>
<evidence type="ECO:0000313" key="3">
    <source>
        <dbReference type="Proteomes" id="UP000298652"/>
    </source>
</evidence>
<proteinExistence type="predicted"/>
<feature type="compositionally biased region" description="Basic residues" evidence="1">
    <location>
        <begin position="140"/>
        <end position="151"/>
    </location>
</feature>
<reference evidence="2" key="1">
    <citation type="submission" date="2019-03" db="EMBL/GenBank/DDBJ databases">
        <title>WGS assembly of Setaria viridis.</title>
        <authorList>
            <person name="Huang P."/>
            <person name="Jenkins J."/>
            <person name="Grimwood J."/>
            <person name="Barry K."/>
            <person name="Healey A."/>
            <person name="Mamidi S."/>
            <person name="Sreedasyam A."/>
            <person name="Shu S."/>
            <person name="Feldman M."/>
            <person name="Wu J."/>
            <person name="Yu Y."/>
            <person name="Chen C."/>
            <person name="Johnson J."/>
            <person name="Rokhsar D."/>
            <person name="Baxter I."/>
            <person name="Schmutz J."/>
            <person name="Brutnell T."/>
            <person name="Kellogg E."/>
        </authorList>
    </citation>
    <scope>NUCLEOTIDE SEQUENCE [LARGE SCALE GENOMIC DNA]</scope>
</reference>
<feature type="region of interest" description="Disordered" evidence="1">
    <location>
        <begin position="125"/>
        <end position="153"/>
    </location>
</feature>
<name>A0A4U6TX48_SETVI</name>
<organism evidence="2 3">
    <name type="scientific">Setaria viridis</name>
    <name type="common">Green bristlegrass</name>
    <name type="synonym">Setaria italica subsp. viridis</name>
    <dbReference type="NCBI Taxonomy" id="4556"/>
    <lineage>
        <taxon>Eukaryota</taxon>
        <taxon>Viridiplantae</taxon>
        <taxon>Streptophyta</taxon>
        <taxon>Embryophyta</taxon>
        <taxon>Tracheophyta</taxon>
        <taxon>Spermatophyta</taxon>
        <taxon>Magnoliopsida</taxon>
        <taxon>Liliopsida</taxon>
        <taxon>Poales</taxon>
        <taxon>Poaceae</taxon>
        <taxon>PACMAD clade</taxon>
        <taxon>Panicoideae</taxon>
        <taxon>Panicodae</taxon>
        <taxon>Paniceae</taxon>
        <taxon>Cenchrinae</taxon>
        <taxon>Setaria</taxon>
    </lineage>
</organism>
<evidence type="ECO:0000256" key="1">
    <source>
        <dbReference type="SAM" id="MobiDB-lite"/>
    </source>
</evidence>
<dbReference type="Gramene" id="TKW07471">
    <property type="protein sequence ID" value="TKW07471"/>
    <property type="gene ID" value="SEVIR_7G309466v2"/>
</dbReference>
<dbReference type="Proteomes" id="UP000298652">
    <property type="component" value="Chromosome 7"/>
</dbReference>
<dbReference type="EMBL" id="CM016558">
    <property type="protein sequence ID" value="TKW07471.1"/>
    <property type="molecule type" value="Genomic_DNA"/>
</dbReference>
<gene>
    <name evidence="2" type="ORF">SEVIR_7G309466v2</name>
</gene>
<accession>A0A4U6TX48</accession>